<dbReference type="PANTHER" id="PTHR43479">
    <property type="entry name" value="ACREF/ENVCD OPERON REPRESSOR-RELATED"/>
    <property type="match status" value="1"/>
</dbReference>
<sequence length="178" mass="20815">MGENDLRVIKTKKTIENSFWNLLKKKDFEKITIKEITDQALIGKTTFYYHYVDKYDLAQKLLDKYLNEYKITLSKRLQTGIQSKLLDALNTLSSKILLLRKIHFSNFNVDTTIKQILADVFQKEIHSINDPLAARLLAAVVFESLLIHNDNEFPQNKEQLQKVMLELLNGLQEINKQF</sequence>
<evidence type="ECO:0000256" key="1">
    <source>
        <dbReference type="ARBA" id="ARBA00023125"/>
    </source>
</evidence>
<evidence type="ECO:0000313" key="5">
    <source>
        <dbReference type="Proteomes" id="UP000295257"/>
    </source>
</evidence>
<dbReference type="OrthoDB" id="9810250at2"/>
<dbReference type="InterPro" id="IPR050624">
    <property type="entry name" value="HTH-type_Tx_Regulator"/>
</dbReference>
<evidence type="ECO:0000256" key="2">
    <source>
        <dbReference type="PROSITE-ProRule" id="PRU00335"/>
    </source>
</evidence>
<dbReference type="SUPFAM" id="SSF46689">
    <property type="entry name" value="Homeodomain-like"/>
    <property type="match status" value="1"/>
</dbReference>
<reference evidence="4 5" key="1">
    <citation type="journal article" date="2019" name="Appl. Microbiol. Biotechnol.">
        <title>Uncovering carbohydrate metabolism through a genotype-phenotype association study of 56 lactic acid bacteria genomes.</title>
        <authorList>
            <person name="Buron-Moles G."/>
            <person name="Chailyan A."/>
            <person name="Dolejs I."/>
            <person name="Forster J."/>
            <person name="Miks M.H."/>
        </authorList>
    </citation>
    <scope>NUCLEOTIDE SEQUENCE [LARGE SCALE GENOMIC DNA]</scope>
    <source>
        <strain evidence="4 5">ATCC 29644</strain>
    </source>
</reference>
<dbReference type="EMBL" id="PUFN01000023">
    <property type="protein sequence ID" value="TDG71008.1"/>
    <property type="molecule type" value="Genomic_DNA"/>
</dbReference>
<keyword evidence="5" id="KW-1185">Reference proteome</keyword>
<dbReference type="InterPro" id="IPR009057">
    <property type="entry name" value="Homeodomain-like_sf"/>
</dbReference>
<dbReference type="Pfam" id="PF00440">
    <property type="entry name" value="TetR_N"/>
    <property type="match status" value="1"/>
</dbReference>
<evidence type="ECO:0000259" key="3">
    <source>
        <dbReference type="PROSITE" id="PS50977"/>
    </source>
</evidence>
<dbReference type="InterPro" id="IPR001647">
    <property type="entry name" value="HTH_TetR"/>
</dbReference>
<feature type="DNA-binding region" description="H-T-H motif" evidence="2">
    <location>
        <begin position="32"/>
        <end position="51"/>
    </location>
</feature>
<feature type="domain" description="HTH tetR-type" evidence="3">
    <location>
        <begin position="9"/>
        <end position="69"/>
    </location>
</feature>
<dbReference type="RefSeq" id="WP_010020262.1">
    <property type="nucleotide sequence ID" value="NZ_PUFN01000023.1"/>
</dbReference>
<dbReference type="PROSITE" id="PS50977">
    <property type="entry name" value="HTH_TETR_2"/>
    <property type="match status" value="1"/>
</dbReference>
<dbReference type="GO" id="GO:0003677">
    <property type="term" value="F:DNA binding"/>
    <property type="evidence" value="ECO:0007669"/>
    <property type="project" value="UniProtKB-UniRule"/>
</dbReference>
<comment type="caution">
    <text evidence="4">The sequence shown here is derived from an EMBL/GenBank/DDBJ whole genome shotgun (WGS) entry which is preliminary data.</text>
</comment>
<dbReference type="Gene3D" id="1.10.357.10">
    <property type="entry name" value="Tetracycline Repressor, domain 2"/>
    <property type="match status" value="1"/>
</dbReference>
<protein>
    <recommendedName>
        <fullName evidence="3">HTH tetR-type domain-containing protein</fullName>
    </recommendedName>
</protein>
<evidence type="ECO:0000313" key="4">
    <source>
        <dbReference type="EMBL" id="TDG71008.1"/>
    </source>
</evidence>
<accession>A0A4R5NCZ1</accession>
<keyword evidence="1 2" id="KW-0238">DNA-binding</keyword>
<proteinExistence type="predicted"/>
<gene>
    <name evidence="4" type="ORF">C5L30_000785</name>
</gene>
<dbReference type="Proteomes" id="UP000295257">
    <property type="component" value="Unassembled WGS sequence"/>
</dbReference>
<organism evidence="4 5">
    <name type="scientific">Companilactobacillus farciminis</name>
    <dbReference type="NCBI Taxonomy" id="1612"/>
    <lineage>
        <taxon>Bacteria</taxon>
        <taxon>Bacillati</taxon>
        <taxon>Bacillota</taxon>
        <taxon>Bacilli</taxon>
        <taxon>Lactobacillales</taxon>
        <taxon>Lactobacillaceae</taxon>
        <taxon>Companilactobacillus</taxon>
    </lineage>
</organism>
<dbReference type="AlphaFoldDB" id="A0A4R5NCZ1"/>
<dbReference type="PANTHER" id="PTHR43479:SF7">
    <property type="entry name" value="TETR-FAMILY TRANSCRIPTIONAL REGULATOR"/>
    <property type="match status" value="1"/>
</dbReference>
<name>A0A4R5NCZ1_9LACO</name>